<evidence type="ECO:0000313" key="9">
    <source>
        <dbReference type="EMBL" id="KAI5331671.1"/>
    </source>
</evidence>
<dbReference type="Proteomes" id="UP001054821">
    <property type="component" value="Chromosome 4"/>
</dbReference>
<keyword evidence="5" id="KW-0804">Transcription</keyword>
<dbReference type="FunFam" id="2.40.330.10:FF:000001">
    <property type="entry name" value="Auxin response factor"/>
    <property type="match status" value="1"/>
</dbReference>
<dbReference type="InterPro" id="IPR044835">
    <property type="entry name" value="ARF_plant"/>
</dbReference>
<dbReference type="InterPro" id="IPR015300">
    <property type="entry name" value="DNA-bd_pseudobarrel_sf"/>
</dbReference>
<proteinExistence type="inferred from homology"/>
<dbReference type="Pfam" id="PF02362">
    <property type="entry name" value="B3"/>
    <property type="match status" value="1"/>
</dbReference>
<keyword evidence="3" id="KW-0805">Transcription regulation</keyword>
<dbReference type="PANTHER" id="PTHR31384:SF5">
    <property type="entry name" value="AUXIN RESPONSE FACTOR 3"/>
    <property type="match status" value="1"/>
</dbReference>
<feature type="domain" description="TF-B3" evidence="8">
    <location>
        <begin position="118"/>
        <end position="187"/>
    </location>
</feature>
<reference evidence="9 10" key="1">
    <citation type="journal article" date="2022" name="G3 (Bethesda)">
        <title>Whole-genome sequence and methylome profiling of the almond [Prunus dulcis (Mill.) D.A. Webb] cultivar 'Nonpareil'.</title>
        <authorList>
            <person name="D'Amico-Willman K.M."/>
            <person name="Ouma W.Z."/>
            <person name="Meulia T."/>
            <person name="Sideli G.M."/>
            <person name="Gradziel T.M."/>
            <person name="Fresnedo-Ramirez J."/>
        </authorList>
    </citation>
    <scope>NUCLEOTIDE SEQUENCE [LARGE SCALE GENOMIC DNA]</scope>
    <source>
        <strain evidence="9">Clone GOH B32 T37-40</strain>
    </source>
</reference>
<comment type="similarity">
    <text evidence="2">Belongs to the ARF family.</text>
</comment>
<keyword evidence="7" id="KW-0927">Auxin signaling pathway</keyword>
<evidence type="ECO:0000256" key="1">
    <source>
        <dbReference type="ARBA" id="ARBA00004123"/>
    </source>
</evidence>
<dbReference type="CDD" id="cd10017">
    <property type="entry name" value="B3_DNA"/>
    <property type="match status" value="1"/>
</dbReference>
<dbReference type="SUPFAM" id="SSF101936">
    <property type="entry name" value="DNA-binding pseudobarrel domain"/>
    <property type="match status" value="1"/>
</dbReference>
<dbReference type="GO" id="GO:0006355">
    <property type="term" value="P:regulation of DNA-templated transcription"/>
    <property type="evidence" value="ECO:0007669"/>
    <property type="project" value="InterPro"/>
</dbReference>
<dbReference type="InterPro" id="IPR003340">
    <property type="entry name" value="B3_DNA-bd"/>
</dbReference>
<comment type="subcellular location">
    <subcellularLocation>
        <location evidence="1">Nucleus</location>
    </subcellularLocation>
</comment>
<comment type="caution">
    <text evidence="9">The sequence shown here is derived from an EMBL/GenBank/DDBJ whole genome shotgun (WGS) entry which is preliminary data.</text>
</comment>
<keyword evidence="4" id="KW-0238">DNA-binding</keyword>
<dbReference type="GO" id="GO:0003677">
    <property type="term" value="F:DNA binding"/>
    <property type="evidence" value="ECO:0007669"/>
    <property type="project" value="UniProtKB-KW"/>
</dbReference>
<dbReference type="GO" id="GO:0009734">
    <property type="term" value="P:auxin-activated signaling pathway"/>
    <property type="evidence" value="ECO:0007669"/>
    <property type="project" value="UniProtKB-KW"/>
</dbReference>
<dbReference type="EMBL" id="JAJFAZ020000004">
    <property type="protein sequence ID" value="KAI5331671.1"/>
    <property type="molecule type" value="Genomic_DNA"/>
</dbReference>
<dbReference type="GO" id="GO:0005634">
    <property type="term" value="C:nucleus"/>
    <property type="evidence" value="ECO:0007669"/>
    <property type="project" value="UniProtKB-SubCell"/>
</dbReference>
<organism evidence="9 10">
    <name type="scientific">Prunus dulcis</name>
    <name type="common">Almond</name>
    <name type="synonym">Amygdalus dulcis</name>
    <dbReference type="NCBI Taxonomy" id="3755"/>
    <lineage>
        <taxon>Eukaryota</taxon>
        <taxon>Viridiplantae</taxon>
        <taxon>Streptophyta</taxon>
        <taxon>Embryophyta</taxon>
        <taxon>Tracheophyta</taxon>
        <taxon>Spermatophyta</taxon>
        <taxon>Magnoliopsida</taxon>
        <taxon>eudicotyledons</taxon>
        <taxon>Gunneridae</taxon>
        <taxon>Pentapetalae</taxon>
        <taxon>rosids</taxon>
        <taxon>fabids</taxon>
        <taxon>Rosales</taxon>
        <taxon>Rosaceae</taxon>
        <taxon>Amygdaloideae</taxon>
        <taxon>Amygdaleae</taxon>
        <taxon>Prunus</taxon>
    </lineage>
</organism>
<protein>
    <recommendedName>
        <fullName evidence="8">TF-B3 domain-containing protein</fullName>
    </recommendedName>
</protein>
<evidence type="ECO:0000256" key="7">
    <source>
        <dbReference type="ARBA" id="ARBA00023294"/>
    </source>
</evidence>
<keyword evidence="10" id="KW-1185">Reference proteome</keyword>
<evidence type="ECO:0000256" key="5">
    <source>
        <dbReference type="ARBA" id="ARBA00023163"/>
    </source>
</evidence>
<dbReference type="Gene3D" id="2.40.330.10">
    <property type="entry name" value="DNA-binding pseudobarrel domain"/>
    <property type="match status" value="1"/>
</dbReference>
<dbReference type="AlphaFoldDB" id="A0AAD4Z3S3"/>
<gene>
    <name evidence="9" type="ORF">L3X38_021797</name>
</gene>
<accession>A0AAD4Z3S3</accession>
<dbReference type="PANTHER" id="PTHR31384">
    <property type="entry name" value="AUXIN RESPONSE FACTOR 4-RELATED"/>
    <property type="match status" value="1"/>
</dbReference>
<sequence length="191" mass="20531">MGGTNRSEQCNGGRGNAVVWLSSTSSASDASASASVCLAAVARVCGPTDFAAKERECGSVSSTGPLGARTGTDDVYAQVSLVPESEEIEHKLREGETECIGEEDDVEAIGKSTTPHMFCKTLTASDTSTHGGFSVPRRAAEDCFPPLDYNQQGPSQELVAKDLHGLEWRFRHIYRGQPRRHLLTTGMEWPL</sequence>
<evidence type="ECO:0000259" key="8">
    <source>
        <dbReference type="Pfam" id="PF02362"/>
    </source>
</evidence>
<evidence type="ECO:0000256" key="2">
    <source>
        <dbReference type="ARBA" id="ARBA00007853"/>
    </source>
</evidence>
<keyword evidence="6" id="KW-0539">Nucleus</keyword>
<evidence type="ECO:0000256" key="6">
    <source>
        <dbReference type="ARBA" id="ARBA00023242"/>
    </source>
</evidence>
<evidence type="ECO:0000256" key="3">
    <source>
        <dbReference type="ARBA" id="ARBA00023015"/>
    </source>
</evidence>
<evidence type="ECO:0000313" key="10">
    <source>
        <dbReference type="Proteomes" id="UP001054821"/>
    </source>
</evidence>
<name>A0AAD4Z3S3_PRUDU</name>
<evidence type="ECO:0000256" key="4">
    <source>
        <dbReference type="ARBA" id="ARBA00023125"/>
    </source>
</evidence>